<feature type="signal peptide" evidence="2">
    <location>
        <begin position="1"/>
        <end position="22"/>
    </location>
</feature>
<keyword evidence="4" id="KW-1185">Reference proteome</keyword>
<evidence type="ECO:0008006" key="5">
    <source>
        <dbReference type="Google" id="ProtNLM"/>
    </source>
</evidence>
<evidence type="ECO:0000313" key="3">
    <source>
        <dbReference type="EMBL" id="EMZ25751.1"/>
    </source>
</evidence>
<feature type="chain" id="PRO_5039527458" description="DUF4412 domain-containing protein" evidence="2">
    <location>
        <begin position="23"/>
        <end position="309"/>
    </location>
</feature>
<dbReference type="Proteomes" id="UP000012589">
    <property type="component" value="Unassembled WGS sequence"/>
</dbReference>
<sequence length="309" mass="33419">MKMRNKFLALFLAVSMTFSAGACGSSDADKQSDGKSSAENTAADKEDEKNDDVDYYAAAVEKMNEVTSMNANMQVAMDMKIEAAGESQTMSTMTSMDMSCLYDPIRLKADAVIDAGDGNKLETSIYAEMAEDGTYTLYSTNGTTWQSQTIDAADIAQYDAASNVTGYMQESYNFQDAGTEQIDGKDARKYTGSITGDDMRQTLMSTGALNSLSNLGVDSSQLDTLLKDLGELPITLWIDEAEMYPVKYEMDMTSMLNSLMSGIISSMGDDATGLTFEYTKATMEMTCSDYNAVSEFSIPDEAKAATPAA</sequence>
<dbReference type="InterPro" id="IPR046720">
    <property type="entry name" value="DUF6612"/>
</dbReference>
<dbReference type="Pfam" id="PF20316">
    <property type="entry name" value="DUF6612"/>
    <property type="match status" value="1"/>
</dbReference>
<comment type="caution">
    <text evidence="3">The sequence shown here is derived from an EMBL/GenBank/DDBJ whole genome shotgun (WGS) entry which is preliminary data.</text>
</comment>
<dbReference type="Gene3D" id="2.50.20.20">
    <property type="match status" value="1"/>
</dbReference>
<dbReference type="eggNOG" id="ENOG5031AZ4">
    <property type="taxonomic scope" value="Bacteria"/>
</dbReference>
<evidence type="ECO:0000256" key="1">
    <source>
        <dbReference type="SAM" id="MobiDB-lite"/>
    </source>
</evidence>
<evidence type="ECO:0000256" key="2">
    <source>
        <dbReference type="SAM" id="SignalP"/>
    </source>
</evidence>
<dbReference type="AlphaFoldDB" id="N2ACK6"/>
<dbReference type="OrthoDB" id="1852432at2"/>
<dbReference type="SUPFAM" id="SSF89392">
    <property type="entry name" value="Prokaryotic lipoproteins and lipoprotein localization factors"/>
    <property type="match status" value="1"/>
</dbReference>
<protein>
    <recommendedName>
        <fullName evidence="5">DUF4412 domain-containing protein</fullName>
    </recommendedName>
</protein>
<keyword evidence="2" id="KW-0732">Signal</keyword>
<accession>N2ACK6</accession>
<proteinExistence type="predicted"/>
<reference evidence="3 4" key="1">
    <citation type="journal article" date="2014" name="Genome Announc.">
        <title>Draft genome sequences of the altered schaedler flora, a defined bacterial community from gnotobiotic mice.</title>
        <authorList>
            <person name="Wannemuehler M.J."/>
            <person name="Overstreet A.M."/>
            <person name="Ward D.V."/>
            <person name="Phillips G.J."/>
        </authorList>
    </citation>
    <scope>NUCLEOTIDE SEQUENCE [LARGE SCALE GENOMIC DNA]</scope>
    <source>
        <strain evidence="3 4">ASF492</strain>
    </source>
</reference>
<dbReference type="InterPro" id="IPR029046">
    <property type="entry name" value="LolA/LolB/LppX"/>
</dbReference>
<dbReference type="HOGENOM" id="CLU_923497_0_0_9"/>
<name>N2ACK6_9FIRM</name>
<feature type="region of interest" description="Disordered" evidence="1">
    <location>
        <begin position="25"/>
        <end position="49"/>
    </location>
</feature>
<evidence type="ECO:0000313" key="4">
    <source>
        <dbReference type="Proteomes" id="UP000012589"/>
    </source>
</evidence>
<dbReference type="PROSITE" id="PS51257">
    <property type="entry name" value="PROKAR_LIPOPROTEIN"/>
    <property type="match status" value="1"/>
</dbReference>
<dbReference type="EMBL" id="AQFT01000087">
    <property type="protein sequence ID" value="EMZ25751.1"/>
    <property type="molecule type" value="Genomic_DNA"/>
</dbReference>
<dbReference type="PATRIC" id="fig|1235802.3.peg.2921"/>
<organism evidence="3 4">
    <name type="scientific">Eubacterium plexicaudatum ASF492</name>
    <dbReference type="NCBI Taxonomy" id="1235802"/>
    <lineage>
        <taxon>Bacteria</taxon>
        <taxon>Bacillati</taxon>
        <taxon>Bacillota</taxon>
        <taxon>Clostridia</taxon>
        <taxon>Eubacteriales</taxon>
        <taxon>Eubacteriaceae</taxon>
        <taxon>Eubacterium</taxon>
    </lineage>
</organism>
<gene>
    <name evidence="3" type="ORF">C823_02767</name>
</gene>